<dbReference type="Proteomes" id="UP000275727">
    <property type="component" value="Chromosome"/>
</dbReference>
<evidence type="ECO:0000313" key="3">
    <source>
        <dbReference type="EMBL" id="RKS91506.1"/>
    </source>
</evidence>
<organism evidence="2 4">
    <name type="scientific">Sphingosinicella microcystinivorans</name>
    <dbReference type="NCBI Taxonomy" id="335406"/>
    <lineage>
        <taxon>Bacteria</taxon>
        <taxon>Pseudomonadati</taxon>
        <taxon>Pseudomonadota</taxon>
        <taxon>Alphaproteobacteria</taxon>
        <taxon>Sphingomonadales</taxon>
        <taxon>Sphingosinicellaceae</taxon>
        <taxon>Sphingosinicella</taxon>
    </lineage>
</organism>
<gene>
    <name evidence="3" type="ORF">DFR51_1071</name>
    <name evidence="2" type="ORF">SmB9_21430</name>
</gene>
<feature type="domain" description="Beta-lactamase-related" evidence="1">
    <location>
        <begin position="57"/>
        <end position="371"/>
    </location>
</feature>
<accession>A0AAD1D6I4</accession>
<evidence type="ECO:0000313" key="4">
    <source>
        <dbReference type="Proteomes" id="UP000275727"/>
    </source>
</evidence>
<dbReference type="AlphaFoldDB" id="A0AAD1D6I4"/>
<reference evidence="2 4" key="1">
    <citation type="submission" date="2018-06" db="EMBL/GenBank/DDBJ databases">
        <title>Complete Genome Sequence of the Microcystin-Degrading Bacterium Sphingosinicella microcystinivorans Strain B-9.</title>
        <authorList>
            <person name="Jin H."/>
            <person name="Nishizawa T."/>
            <person name="Guo Y."/>
            <person name="Nishizawa A."/>
            <person name="Park H."/>
            <person name="Kato H."/>
            <person name="Tsuji K."/>
            <person name="Harada K."/>
        </authorList>
    </citation>
    <scope>NUCLEOTIDE SEQUENCE [LARGE SCALE GENOMIC DNA]</scope>
    <source>
        <strain evidence="2 4">B9</strain>
    </source>
</reference>
<dbReference type="EMBL" id="RBWX01000007">
    <property type="protein sequence ID" value="RKS91506.1"/>
    <property type="molecule type" value="Genomic_DNA"/>
</dbReference>
<keyword evidence="5" id="KW-1185">Reference proteome</keyword>
<sequence>MKQGVLRELMRSSKAPGAQGWRRGVLPLLVGVALLGTDAMNSEVKAEALSPETAARIDAIIANRMEAAPFPGLAIAIERKGEVVYAKGFGKADLEQDVPVTVDTVFPIGSITKSFTGLALAQLVVDGKVSIEETAGHYLPDLPEPARSVKVRNLLNHTGGLVNYTDLPEFPYNARKEFTREEMVGYFASKPLMFKPGTAWSYSNSGTYLIGLIIEKVSGVTYDEYIRTHILEPFGMSKSLYSDWTRLVPNRAHGYKKGKNGWQNALQYDPTVPFSAGAIMSTVGDLLKYRRGVFASDKTSQAVRDVILKHDKLADGTEIMYTLGCLGETRFEGHRKIAHAGDIYGFSANYAYYPDDDLVIVITTNNQGGAFPPLSVEQKIAREMLGVPQPVVKSLPVSADFAASVSGDYYFAPYRFGPEVHGFSFKDGQLYLNFGGTKSGGPALPLLYQGAGRFVSVVDDEHNVVFKPGKRGKPATLTMQYYGGTFSAQQMSAK</sequence>
<protein>
    <submittedName>
        <fullName evidence="3">CubicO group peptidase (Beta-lactamase class C family)</fullName>
    </submittedName>
</protein>
<dbReference type="EMBL" id="AP018711">
    <property type="protein sequence ID" value="BBE34485.1"/>
    <property type="molecule type" value="Genomic_DNA"/>
</dbReference>
<dbReference type="InterPro" id="IPR050491">
    <property type="entry name" value="AmpC-like"/>
</dbReference>
<dbReference type="Proteomes" id="UP000276029">
    <property type="component" value="Unassembled WGS sequence"/>
</dbReference>
<dbReference type="KEGG" id="smic:SmB9_21430"/>
<evidence type="ECO:0000259" key="1">
    <source>
        <dbReference type="Pfam" id="PF00144"/>
    </source>
</evidence>
<dbReference type="Pfam" id="PF00144">
    <property type="entry name" value="Beta-lactamase"/>
    <property type="match status" value="1"/>
</dbReference>
<evidence type="ECO:0000313" key="2">
    <source>
        <dbReference type="EMBL" id="BBE34485.1"/>
    </source>
</evidence>
<dbReference type="PANTHER" id="PTHR46825:SF9">
    <property type="entry name" value="BETA-LACTAMASE-RELATED DOMAIN-CONTAINING PROTEIN"/>
    <property type="match status" value="1"/>
</dbReference>
<name>A0AAD1D6I4_SPHMI</name>
<dbReference type="PANTHER" id="PTHR46825">
    <property type="entry name" value="D-ALANYL-D-ALANINE-CARBOXYPEPTIDASE/ENDOPEPTIDASE AMPH"/>
    <property type="match status" value="1"/>
</dbReference>
<proteinExistence type="predicted"/>
<evidence type="ECO:0000313" key="5">
    <source>
        <dbReference type="Proteomes" id="UP000276029"/>
    </source>
</evidence>
<dbReference type="InterPro" id="IPR012338">
    <property type="entry name" value="Beta-lactam/transpept-like"/>
</dbReference>
<reference evidence="3 5" key="2">
    <citation type="submission" date="2018-10" db="EMBL/GenBank/DDBJ databases">
        <title>Genomic Encyclopedia of Type Strains, Phase IV (KMG-IV): sequencing the most valuable type-strain genomes for metagenomic binning, comparative biology and taxonomic classification.</title>
        <authorList>
            <person name="Goeker M."/>
        </authorList>
    </citation>
    <scope>NUCLEOTIDE SEQUENCE [LARGE SCALE GENOMIC DNA]</scope>
    <source>
        <strain evidence="3 5">DSM 19791</strain>
    </source>
</reference>
<dbReference type="Gene3D" id="3.40.710.10">
    <property type="entry name" value="DD-peptidase/beta-lactamase superfamily"/>
    <property type="match status" value="1"/>
</dbReference>
<dbReference type="InterPro" id="IPR001466">
    <property type="entry name" value="Beta-lactam-related"/>
</dbReference>
<dbReference type="SUPFAM" id="SSF56601">
    <property type="entry name" value="beta-lactamase/transpeptidase-like"/>
    <property type="match status" value="1"/>
</dbReference>